<evidence type="ECO:0000256" key="1">
    <source>
        <dbReference type="SAM" id="MobiDB-lite"/>
    </source>
</evidence>
<name>A0AAN8ISF5_TRICO</name>
<dbReference type="EMBL" id="WIXE01006058">
    <property type="protein sequence ID" value="KAK5981648.1"/>
    <property type="molecule type" value="Genomic_DNA"/>
</dbReference>
<dbReference type="AlphaFoldDB" id="A0AAN8ISF5"/>
<sequence>METSMADLQEEVAKQDARVTDLSNKIDAFGQDVQKLRDYIRSKNDSKEGDEPLCSPPRSEEAENQEVEEDLLDLDYEDYSNLDEEKQKMDAKKDEVRLDMEQESRGSQSQKQDAKKDEVHLDMEQESRGSQSQKHDAKKDEVHLDMEQENRRLRSQIEDLQRTYTTIDEYPEEFTPSST</sequence>
<feature type="compositionally biased region" description="Basic and acidic residues" evidence="1">
    <location>
        <begin position="83"/>
        <end position="104"/>
    </location>
</feature>
<feature type="compositionally biased region" description="Basic and acidic residues" evidence="1">
    <location>
        <begin position="40"/>
        <end position="50"/>
    </location>
</feature>
<feature type="compositionally biased region" description="Acidic residues" evidence="1">
    <location>
        <begin position="62"/>
        <end position="82"/>
    </location>
</feature>
<dbReference type="Proteomes" id="UP001331761">
    <property type="component" value="Unassembled WGS sequence"/>
</dbReference>
<comment type="caution">
    <text evidence="2">The sequence shown here is derived from an EMBL/GenBank/DDBJ whole genome shotgun (WGS) entry which is preliminary data.</text>
</comment>
<accession>A0AAN8ISF5</accession>
<feature type="compositionally biased region" description="Basic and acidic residues" evidence="1">
    <location>
        <begin position="112"/>
        <end position="161"/>
    </location>
</feature>
<proteinExistence type="predicted"/>
<organism evidence="2 3">
    <name type="scientific">Trichostrongylus colubriformis</name>
    <name type="common">Black scour worm</name>
    <dbReference type="NCBI Taxonomy" id="6319"/>
    <lineage>
        <taxon>Eukaryota</taxon>
        <taxon>Metazoa</taxon>
        <taxon>Ecdysozoa</taxon>
        <taxon>Nematoda</taxon>
        <taxon>Chromadorea</taxon>
        <taxon>Rhabditida</taxon>
        <taxon>Rhabditina</taxon>
        <taxon>Rhabditomorpha</taxon>
        <taxon>Strongyloidea</taxon>
        <taxon>Trichostrongylidae</taxon>
        <taxon>Trichostrongylus</taxon>
    </lineage>
</organism>
<reference evidence="2 3" key="1">
    <citation type="submission" date="2019-10" db="EMBL/GenBank/DDBJ databases">
        <title>Assembly and Annotation for the nematode Trichostrongylus colubriformis.</title>
        <authorList>
            <person name="Martin J."/>
        </authorList>
    </citation>
    <scope>NUCLEOTIDE SEQUENCE [LARGE SCALE GENOMIC DNA]</scope>
    <source>
        <strain evidence="2">G859</strain>
        <tissue evidence="2">Whole worm</tissue>
    </source>
</reference>
<feature type="region of interest" description="Disordered" evidence="1">
    <location>
        <begin position="40"/>
        <end position="179"/>
    </location>
</feature>
<protein>
    <submittedName>
        <fullName evidence="2">Uncharacterized protein</fullName>
    </submittedName>
</protein>
<evidence type="ECO:0000313" key="3">
    <source>
        <dbReference type="Proteomes" id="UP001331761"/>
    </source>
</evidence>
<keyword evidence="3" id="KW-1185">Reference proteome</keyword>
<gene>
    <name evidence="2" type="ORF">GCK32_020079</name>
</gene>
<evidence type="ECO:0000313" key="2">
    <source>
        <dbReference type="EMBL" id="KAK5981648.1"/>
    </source>
</evidence>